<dbReference type="eggNOG" id="ENOG502SRSM">
    <property type="taxonomic scope" value="Eukaryota"/>
</dbReference>
<gene>
    <name evidence="2" type="ORF">CHLRE_12g519050v5</name>
</gene>
<keyword evidence="3" id="KW-1185">Reference proteome</keyword>
<dbReference type="OMA" id="TFHFWER"/>
<dbReference type="InterPro" id="IPR011008">
    <property type="entry name" value="Dimeric_a/b-barrel"/>
</dbReference>
<evidence type="ECO:0000313" key="2">
    <source>
        <dbReference type="EMBL" id="PNW75249.1"/>
    </source>
</evidence>
<proteinExistence type="predicted"/>
<dbReference type="Gramene" id="PNW75250">
    <property type="protein sequence ID" value="PNW75250"/>
    <property type="gene ID" value="CHLRE_12g519050v5"/>
</dbReference>
<dbReference type="OrthoDB" id="508682at2759"/>
<evidence type="ECO:0000313" key="3">
    <source>
        <dbReference type="Proteomes" id="UP000006906"/>
    </source>
</evidence>
<organism evidence="2 3">
    <name type="scientific">Chlamydomonas reinhardtii</name>
    <name type="common">Chlamydomonas smithii</name>
    <dbReference type="NCBI Taxonomy" id="3055"/>
    <lineage>
        <taxon>Eukaryota</taxon>
        <taxon>Viridiplantae</taxon>
        <taxon>Chlorophyta</taxon>
        <taxon>core chlorophytes</taxon>
        <taxon>Chlorophyceae</taxon>
        <taxon>CS clade</taxon>
        <taxon>Chlamydomonadales</taxon>
        <taxon>Chlamydomonadaceae</taxon>
        <taxon>Chlamydomonas</taxon>
    </lineage>
</organism>
<sequence length="265" mass="28519">MLRGAASALGERRCTFRQPSAPRGRLVVVAAHRVRSKKQVACSRTLVAKPGHETEVARLSGEILKWSHGNSPVGKQILEYTCVRDGWEADTFHFWERYETPTAFGEHTTAPRMVELLTELQPHLKGPIGISLYSYENGMLGPASMQEGPKGEGGLDDATGASGAAGGASYKQTSRAFDLTKVDEHEETQREQQLLNNMAGGAPQVPQQQQQLGGAVKAAVAAEKDKDAQGPRGLPALTPSNLLAMAAGAKDAVMGSLCRMFRFKH</sequence>
<dbReference type="EMBL" id="CM008973">
    <property type="protein sequence ID" value="PNW75250.1"/>
    <property type="molecule type" value="Genomic_DNA"/>
</dbReference>
<feature type="region of interest" description="Disordered" evidence="1">
    <location>
        <begin position="143"/>
        <end position="169"/>
    </location>
</feature>
<dbReference type="RefSeq" id="XP_001697070.1">
    <property type="nucleotide sequence ID" value="XM_001697018.2"/>
</dbReference>
<dbReference type="AlphaFoldDB" id="A8J648"/>
<dbReference type="Gene3D" id="3.30.70.100">
    <property type="match status" value="1"/>
</dbReference>
<accession>A8J648</accession>
<dbReference type="KEGG" id="cre:CHLRE_12g519050v5"/>
<dbReference type="GeneID" id="5722617"/>
<dbReference type="EMBL" id="CM008973">
    <property type="protein sequence ID" value="PNW75249.1"/>
    <property type="molecule type" value="Genomic_DNA"/>
</dbReference>
<reference evidence="2 3" key="1">
    <citation type="journal article" date="2007" name="Science">
        <title>The Chlamydomonas genome reveals the evolution of key animal and plant functions.</title>
        <authorList>
            <person name="Merchant S.S."/>
            <person name="Prochnik S.E."/>
            <person name="Vallon O."/>
            <person name="Harris E.H."/>
            <person name="Karpowicz S.J."/>
            <person name="Witman G.B."/>
            <person name="Terry A."/>
            <person name="Salamov A."/>
            <person name="Fritz-Laylin L.K."/>
            <person name="Marechal-Drouard L."/>
            <person name="Marshall W.F."/>
            <person name="Qu L.H."/>
            <person name="Nelson D.R."/>
            <person name="Sanderfoot A.A."/>
            <person name="Spalding M.H."/>
            <person name="Kapitonov V.V."/>
            <person name="Ren Q."/>
            <person name="Ferris P."/>
            <person name="Lindquist E."/>
            <person name="Shapiro H."/>
            <person name="Lucas S.M."/>
            <person name="Grimwood J."/>
            <person name="Schmutz J."/>
            <person name="Cardol P."/>
            <person name="Cerutti H."/>
            <person name="Chanfreau G."/>
            <person name="Chen C.L."/>
            <person name="Cognat V."/>
            <person name="Croft M.T."/>
            <person name="Dent R."/>
            <person name="Dutcher S."/>
            <person name="Fernandez E."/>
            <person name="Fukuzawa H."/>
            <person name="Gonzalez-Ballester D."/>
            <person name="Gonzalez-Halphen D."/>
            <person name="Hallmann A."/>
            <person name="Hanikenne M."/>
            <person name="Hippler M."/>
            <person name="Inwood W."/>
            <person name="Jabbari K."/>
            <person name="Kalanon M."/>
            <person name="Kuras R."/>
            <person name="Lefebvre P.A."/>
            <person name="Lemaire S.D."/>
            <person name="Lobanov A.V."/>
            <person name="Lohr M."/>
            <person name="Manuell A."/>
            <person name="Meier I."/>
            <person name="Mets L."/>
            <person name="Mittag M."/>
            <person name="Mittelmeier T."/>
            <person name="Moroney J.V."/>
            <person name="Moseley J."/>
            <person name="Napoli C."/>
            <person name="Nedelcu A.M."/>
            <person name="Niyogi K."/>
            <person name="Novoselov S.V."/>
            <person name="Paulsen I.T."/>
            <person name="Pazour G."/>
            <person name="Purton S."/>
            <person name="Ral J.P."/>
            <person name="Riano-Pachon D.M."/>
            <person name="Riekhof W."/>
            <person name="Rymarquis L."/>
            <person name="Schroda M."/>
            <person name="Stern D."/>
            <person name="Umen J."/>
            <person name="Willows R."/>
            <person name="Wilson N."/>
            <person name="Zimmer S.L."/>
            <person name="Allmer J."/>
            <person name="Balk J."/>
            <person name="Bisova K."/>
            <person name="Chen C.J."/>
            <person name="Elias M."/>
            <person name="Gendler K."/>
            <person name="Hauser C."/>
            <person name="Lamb M.R."/>
            <person name="Ledford H."/>
            <person name="Long J.C."/>
            <person name="Minagawa J."/>
            <person name="Page M.D."/>
            <person name="Pan J."/>
            <person name="Pootakham W."/>
            <person name="Roje S."/>
            <person name="Rose A."/>
            <person name="Stahlberg E."/>
            <person name="Terauchi A.M."/>
            <person name="Yang P."/>
            <person name="Ball S."/>
            <person name="Bowler C."/>
            <person name="Dieckmann C.L."/>
            <person name="Gladyshev V.N."/>
            <person name="Green P."/>
            <person name="Jorgensen R."/>
            <person name="Mayfield S."/>
            <person name="Mueller-Roeber B."/>
            <person name="Rajamani S."/>
            <person name="Sayre R.T."/>
            <person name="Brokstein P."/>
            <person name="Dubchak I."/>
            <person name="Goodstein D."/>
            <person name="Hornick L."/>
            <person name="Huang Y.W."/>
            <person name="Jhaveri J."/>
            <person name="Luo Y."/>
            <person name="Martinez D."/>
            <person name="Ngau W.C."/>
            <person name="Otillar B."/>
            <person name="Poliakov A."/>
            <person name="Porter A."/>
            <person name="Szajkowski L."/>
            <person name="Werner G."/>
            <person name="Zhou K."/>
            <person name="Grigoriev I.V."/>
            <person name="Rokhsar D.S."/>
            <person name="Grossman A.R."/>
        </authorList>
    </citation>
    <scope>NUCLEOTIDE SEQUENCE [LARGE SCALE GENOMIC DNA]</scope>
    <source>
        <strain evidence="3">CC-503</strain>
        <strain evidence="2">CC-503 cw92 mt+</strain>
    </source>
</reference>
<dbReference type="Proteomes" id="UP000006906">
    <property type="component" value="Chromosome 12"/>
</dbReference>
<evidence type="ECO:0008006" key="4">
    <source>
        <dbReference type="Google" id="ProtNLM"/>
    </source>
</evidence>
<reference evidence="2" key="2">
    <citation type="submission" date="2017-07" db="EMBL/GenBank/DDBJ databases">
        <title>WGS assembly of Chlamydomonas reinhardtii.</title>
        <authorList>
            <consortium name="Chlamydomonas Annotation Team"/>
            <consortium name="JGI Annotation Team"/>
            <person name="Merchant S.S."/>
            <person name="Prochnik S.E."/>
            <person name="Vallon O."/>
            <person name="Harris E.H."/>
            <person name="Karpowicz S.J."/>
            <person name="Witman G.B."/>
            <person name="Terry A."/>
            <person name="Salamov A."/>
            <person name="Fritz-Laylin L.K."/>
            <person name="Marechal-Drouard L."/>
            <person name="Marshall W.F."/>
            <person name="Qu L.H."/>
            <person name="Nelson D.R."/>
            <person name="Sanderfoot A.A."/>
            <person name="Spalding M.H."/>
            <person name="Kapitonov V.V."/>
            <person name="Ren Q."/>
            <person name="Ferris P."/>
            <person name="Lindquist E."/>
            <person name="Shapiro H."/>
            <person name="Lucas S.M."/>
            <person name="Grimwood J."/>
            <person name="Schmutz J."/>
            <person name="Grigoriev I.V."/>
            <person name="Rokhsar D.S."/>
        </authorList>
    </citation>
    <scope>NUCLEOTIDE SEQUENCE</scope>
    <source>
        <strain evidence="2">CC-503 cw92 mt+</strain>
    </source>
</reference>
<evidence type="ECO:0000256" key="1">
    <source>
        <dbReference type="SAM" id="MobiDB-lite"/>
    </source>
</evidence>
<protein>
    <recommendedName>
        <fullName evidence="4">ABM domain-containing protein</fullName>
    </recommendedName>
</protein>
<dbReference type="Gramene" id="PNW75249">
    <property type="protein sequence ID" value="PNW75249"/>
    <property type="gene ID" value="CHLRE_12g519050v5"/>
</dbReference>
<dbReference type="HOGENOM" id="CLU_1051109_0_0_1"/>
<dbReference type="RefSeq" id="XP_042918449.1">
    <property type="nucleotide sequence ID" value="XM_043068354.1"/>
</dbReference>
<dbReference type="PaxDb" id="3055-EDP00762"/>
<name>A8J648_CHLRE</name>
<dbReference type="SUPFAM" id="SSF54909">
    <property type="entry name" value="Dimeric alpha+beta barrel"/>
    <property type="match status" value="1"/>
</dbReference>